<keyword evidence="1" id="KW-0812">Transmembrane</keyword>
<name>A0A399SVF7_9BACT</name>
<dbReference type="EMBL" id="QWGR01000013">
    <property type="protein sequence ID" value="RIJ46622.1"/>
    <property type="molecule type" value="Genomic_DNA"/>
</dbReference>
<gene>
    <name evidence="2" type="ORF">D1614_18305</name>
</gene>
<keyword evidence="1" id="KW-0472">Membrane</keyword>
<accession>A0A399SVF7</accession>
<protein>
    <submittedName>
        <fullName evidence="2">Uncharacterized protein</fullName>
    </submittedName>
</protein>
<proteinExistence type="predicted"/>
<feature type="transmembrane region" description="Helical" evidence="1">
    <location>
        <begin position="89"/>
        <end position="109"/>
    </location>
</feature>
<sequence length="112" mass="13013">MIEWIDEIELVYINLLFNLASIFSCLYRFDLYGNLGFLDGFEQKEDVQKASEIRFSQSNIRSAKVAKCSLSFSISAFFCVNSGALCVKLALWTPFLYCYVFVLVIKIRYQKF</sequence>
<dbReference type="Proteomes" id="UP000265926">
    <property type="component" value="Unassembled WGS sequence"/>
</dbReference>
<dbReference type="AlphaFoldDB" id="A0A399SVF7"/>
<organism evidence="2 3">
    <name type="scientific">Maribellus luteus</name>
    <dbReference type="NCBI Taxonomy" id="2305463"/>
    <lineage>
        <taxon>Bacteria</taxon>
        <taxon>Pseudomonadati</taxon>
        <taxon>Bacteroidota</taxon>
        <taxon>Bacteroidia</taxon>
        <taxon>Marinilabiliales</taxon>
        <taxon>Prolixibacteraceae</taxon>
        <taxon>Maribellus</taxon>
    </lineage>
</organism>
<reference evidence="2 3" key="1">
    <citation type="submission" date="2018-08" db="EMBL/GenBank/DDBJ databases">
        <title>Pallidiluteibacterium maritimus gen. nov., sp. nov., isolated from coastal sediment.</title>
        <authorList>
            <person name="Zhou L.Y."/>
        </authorList>
    </citation>
    <scope>NUCLEOTIDE SEQUENCE [LARGE SCALE GENOMIC DNA]</scope>
    <source>
        <strain evidence="2 3">XSD2</strain>
    </source>
</reference>
<comment type="caution">
    <text evidence="2">The sequence shown here is derived from an EMBL/GenBank/DDBJ whole genome shotgun (WGS) entry which is preliminary data.</text>
</comment>
<keyword evidence="1" id="KW-1133">Transmembrane helix</keyword>
<keyword evidence="3" id="KW-1185">Reference proteome</keyword>
<evidence type="ECO:0000313" key="2">
    <source>
        <dbReference type="EMBL" id="RIJ46622.1"/>
    </source>
</evidence>
<evidence type="ECO:0000313" key="3">
    <source>
        <dbReference type="Proteomes" id="UP000265926"/>
    </source>
</evidence>
<evidence type="ECO:0000256" key="1">
    <source>
        <dbReference type="SAM" id="Phobius"/>
    </source>
</evidence>
<feature type="transmembrane region" description="Helical" evidence="1">
    <location>
        <begin position="12"/>
        <end position="29"/>
    </location>
</feature>